<reference evidence="3 4" key="1">
    <citation type="submission" date="2020-08" db="EMBL/GenBank/DDBJ databases">
        <title>Genomic Encyclopedia of Type Strains, Phase IV (KMG-IV): sequencing the most valuable type-strain genomes for metagenomic binning, comparative biology and taxonomic classification.</title>
        <authorList>
            <person name="Goeker M."/>
        </authorList>
    </citation>
    <scope>NUCLEOTIDE SEQUENCE [LARGE SCALE GENOMIC DNA]</scope>
    <source>
        <strain evidence="3 4">DSM 25895</strain>
    </source>
</reference>
<protein>
    <submittedName>
        <fullName evidence="3">Glycosyltransferase involved in cell wall biosynthesis</fullName>
    </submittedName>
</protein>
<dbReference type="RefSeq" id="WP_184487252.1">
    <property type="nucleotide sequence ID" value="NZ_JAAEDJ010000075.1"/>
</dbReference>
<dbReference type="Gene3D" id="3.40.50.2000">
    <property type="entry name" value="Glycogen Phosphorylase B"/>
    <property type="match status" value="1"/>
</dbReference>
<keyword evidence="4" id="KW-1185">Reference proteome</keyword>
<dbReference type="AlphaFoldDB" id="A0A840XTJ3"/>
<dbReference type="EMBL" id="JACIJE010000022">
    <property type="protein sequence ID" value="MBB5691875.1"/>
    <property type="molecule type" value="Genomic_DNA"/>
</dbReference>
<evidence type="ECO:0000256" key="1">
    <source>
        <dbReference type="SAM" id="MobiDB-lite"/>
    </source>
</evidence>
<evidence type="ECO:0000259" key="2">
    <source>
        <dbReference type="Pfam" id="PF00534"/>
    </source>
</evidence>
<evidence type="ECO:0000313" key="3">
    <source>
        <dbReference type="EMBL" id="MBB5691875.1"/>
    </source>
</evidence>
<dbReference type="InterPro" id="IPR001296">
    <property type="entry name" value="Glyco_trans_1"/>
</dbReference>
<feature type="domain" description="Glycosyl transferase family 1" evidence="2">
    <location>
        <begin position="209"/>
        <end position="366"/>
    </location>
</feature>
<dbReference type="SUPFAM" id="SSF53756">
    <property type="entry name" value="UDP-Glycosyltransferase/glycogen phosphorylase"/>
    <property type="match status" value="1"/>
</dbReference>
<sequence>MPLLLLDPNLDREHGHHLEWDLAIARAAQARGEGVRIIAHRDFPSDNAASIPVLPWFTFTTYGTASSDPVTGRYDDFRLFNEALAADLATLPPDTLRAGDAVLAPTLNENHLLGYATWMKGFDAARAPLFLLHLLFPAGQGSRPGDPLTALFYRLGLRKAEEPGAEIHLFAAGAQIARDFTAMLGRPVAPYPVPLAPRRSGPRPAGARPACLLFVGDAKSDKGVLLLPALAEALAAAHPGWDFVIHANRATAWGPAATALQNLAAIAARRGNIHLHTARLDRPAYEALLESADALFCTHDPAAYAAKSSGVVWEAISLGVPLIVPRDTWLSREAEEWNAGALTVPEHSPEALAAAFDRFLAERERLCAASAAAAGRFHAVNGADRLIEQIWSLWRPALPAQAAPRPATPGGAGAEGAGTAHWLGHDAELTFPWPAGEAWQIEIATARRIAPEQVEVTSDTETPGRVTILSDGRDHRDGQIRLRVSLVRPSLRPPASASRPAAPDEPDAFRSGPVRAARVRLDEILPGSGEEYRHLDLSLHGLATPEHAWPHVKLKLCRMGEARHLEFRRMPGWPAMFEAWPGTQTDRYGELLHIPADSGPPPARTARDRALLDALSRCLKDVVIALRDGDPERAQILEAWISEAELHQRSLAAGLRRLEAAG</sequence>
<dbReference type="Proteomes" id="UP000562254">
    <property type="component" value="Unassembled WGS sequence"/>
</dbReference>
<dbReference type="GO" id="GO:0016757">
    <property type="term" value="F:glycosyltransferase activity"/>
    <property type="evidence" value="ECO:0007669"/>
    <property type="project" value="InterPro"/>
</dbReference>
<keyword evidence="3" id="KW-0808">Transferase</keyword>
<dbReference type="Pfam" id="PF00534">
    <property type="entry name" value="Glycos_transf_1"/>
    <property type="match status" value="1"/>
</dbReference>
<comment type="caution">
    <text evidence="3">The sequence shown here is derived from an EMBL/GenBank/DDBJ whole genome shotgun (WGS) entry which is preliminary data.</text>
</comment>
<accession>A0A840XTJ3</accession>
<feature type="compositionally biased region" description="Low complexity" evidence="1">
    <location>
        <begin position="491"/>
        <end position="501"/>
    </location>
</feature>
<gene>
    <name evidence="3" type="ORF">FHS88_004036</name>
</gene>
<feature type="region of interest" description="Disordered" evidence="1">
    <location>
        <begin position="491"/>
        <end position="513"/>
    </location>
</feature>
<name>A0A840XTJ3_9PROT</name>
<organism evidence="3 4">
    <name type="scientific">Neoroseomonas alkaliterrae</name>
    <dbReference type="NCBI Taxonomy" id="1452450"/>
    <lineage>
        <taxon>Bacteria</taxon>
        <taxon>Pseudomonadati</taxon>
        <taxon>Pseudomonadota</taxon>
        <taxon>Alphaproteobacteria</taxon>
        <taxon>Acetobacterales</taxon>
        <taxon>Acetobacteraceae</taxon>
        <taxon>Neoroseomonas</taxon>
    </lineage>
</organism>
<proteinExistence type="predicted"/>
<evidence type="ECO:0000313" key="4">
    <source>
        <dbReference type="Proteomes" id="UP000562254"/>
    </source>
</evidence>